<name>A0A915IKI4_ROMCU</name>
<dbReference type="Proteomes" id="UP000887565">
    <property type="component" value="Unplaced"/>
</dbReference>
<keyword evidence="1" id="KW-1185">Reference proteome</keyword>
<organism evidence="1 2">
    <name type="scientific">Romanomermis culicivorax</name>
    <name type="common">Nematode worm</name>
    <dbReference type="NCBI Taxonomy" id="13658"/>
    <lineage>
        <taxon>Eukaryota</taxon>
        <taxon>Metazoa</taxon>
        <taxon>Ecdysozoa</taxon>
        <taxon>Nematoda</taxon>
        <taxon>Enoplea</taxon>
        <taxon>Dorylaimia</taxon>
        <taxon>Mermithida</taxon>
        <taxon>Mermithoidea</taxon>
        <taxon>Mermithidae</taxon>
        <taxon>Romanomermis</taxon>
    </lineage>
</organism>
<protein>
    <submittedName>
        <fullName evidence="2">Uncharacterized protein</fullName>
    </submittedName>
</protein>
<sequence>MVAQQDALEKTQQKFPFNNLTGTVEATNRIYDNQNTFLEIAGTIDRMGQSMLRNVRNSEASDTNPAYDTIPAIVYSNTVDSQHTAFKPLFTNPETDGVNVKGIHRKATTKQASMQMRLNLTVKIDL</sequence>
<reference evidence="2" key="1">
    <citation type="submission" date="2022-11" db="UniProtKB">
        <authorList>
            <consortium name="WormBaseParasite"/>
        </authorList>
    </citation>
    <scope>IDENTIFICATION</scope>
</reference>
<proteinExistence type="predicted"/>
<evidence type="ECO:0000313" key="1">
    <source>
        <dbReference type="Proteomes" id="UP000887565"/>
    </source>
</evidence>
<accession>A0A915IKI4</accession>
<dbReference type="WBParaSite" id="nRc.2.0.1.t14521-RA">
    <property type="protein sequence ID" value="nRc.2.0.1.t14521-RA"/>
    <property type="gene ID" value="nRc.2.0.1.g14521"/>
</dbReference>
<dbReference type="AlphaFoldDB" id="A0A915IKI4"/>
<evidence type="ECO:0000313" key="2">
    <source>
        <dbReference type="WBParaSite" id="nRc.2.0.1.t14521-RA"/>
    </source>
</evidence>